<proteinExistence type="predicted"/>
<dbReference type="SUPFAM" id="SSF53474">
    <property type="entry name" value="alpha/beta-Hydrolases"/>
    <property type="match status" value="1"/>
</dbReference>
<dbReference type="EMBL" id="JBFCZG010000007">
    <property type="protein sequence ID" value="KAL3419843.1"/>
    <property type="molecule type" value="Genomic_DNA"/>
</dbReference>
<dbReference type="InterPro" id="IPR050585">
    <property type="entry name" value="Xaa-Pro_dipeptidyl-ppase/CocE"/>
</dbReference>
<dbReference type="SUPFAM" id="SSF82171">
    <property type="entry name" value="DPP6 N-terminal domain-like"/>
    <property type="match status" value="1"/>
</dbReference>
<sequence length="645" mass="71178">MTTAMKPEIADFGTWKSPISAEILASHSVSISEVVVNESNGRIFYSESRPDEGGRFTIVEYVNGAGKNILPKDYNVRSKVHEYGGAALSVSPLGDLIFTDANTSGVFSFSPDSGDILPAVEADKDIRYADFDVHPTNPKWILAVQEDHRSSPVLNNIVVINSENRQVSVIASGADFYSHPKFSWEGHKLCWLEWRFPDMPWTGTELFVAAWSNGEIGVPNLIAGKPGEESISQPRWGIDSTLFFSSDRTGYWQIFYLKKNADSPKRLNLEGLENAEFSSPEWLLGSCTYIQLSPRILIAGYTKNAATKLAMIDIISETYITPDWPLLSPMGDTVKRVSDSTFIALGRGDISPQALSIIDIKQETMRTVESAKFGVPDSIFSKTRHIEFPQTCGGDKESYCLLTPPHNPAYEGPPGKLPPLIVSVHGGPTSHSAIGLQMKVQYWTSRGFAVAQLNFTGSSGYGREYRDRMRGKWGLIDIADAASCVSYLAKEGLVDGTRAGIRGGSGGGYATLQGLCAFPNVWKGGVSEYGVSDLELLVNETHKFESQYLQALIFGDDEETEAVYRERSPLYNAEKIEAPLLLLQGTDDKVVPPNQAKEMEQIIKKNGGDVKLIFFRGEGHGFRIGKTIWRATEEEEAWWVKVLVQ</sequence>
<name>A0ABR4P965_9HELO</name>
<evidence type="ECO:0000313" key="2">
    <source>
        <dbReference type="EMBL" id="KAL3419843.1"/>
    </source>
</evidence>
<gene>
    <name evidence="2" type="ORF">PVAG01_08341</name>
</gene>
<reference evidence="2 3" key="1">
    <citation type="submission" date="2024-06" db="EMBL/GenBank/DDBJ databases">
        <title>Complete genome of Phlyctema vagabunda strain 19-DSS-EL-015.</title>
        <authorList>
            <person name="Fiorenzani C."/>
        </authorList>
    </citation>
    <scope>NUCLEOTIDE SEQUENCE [LARGE SCALE GENOMIC DNA]</scope>
    <source>
        <strain evidence="2 3">19-DSS-EL-015</strain>
    </source>
</reference>
<dbReference type="Pfam" id="PF00326">
    <property type="entry name" value="Peptidase_S9"/>
    <property type="match status" value="1"/>
</dbReference>
<accession>A0ABR4P965</accession>
<evidence type="ECO:0000259" key="1">
    <source>
        <dbReference type="Pfam" id="PF00326"/>
    </source>
</evidence>
<dbReference type="PANTHER" id="PTHR43056">
    <property type="entry name" value="PEPTIDASE S9 PROLYL OLIGOPEPTIDASE"/>
    <property type="match status" value="1"/>
</dbReference>
<evidence type="ECO:0000313" key="3">
    <source>
        <dbReference type="Proteomes" id="UP001629113"/>
    </source>
</evidence>
<dbReference type="Gene3D" id="3.40.50.1820">
    <property type="entry name" value="alpha/beta hydrolase"/>
    <property type="match status" value="1"/>
</dbReference>
<dbReference type="PANTHER" id="PTHR43056:SF5">
    <property type="entry name" value="PEPTIDASE S9 PROLYL OLIGOPEPTIDASE CATALYTIC DOMAIN-CONTAINING PROTEIN"/>
    <property type="match status" value="1"/>
</dbReference>
<dbReference type="Proteomes" id="UP001629113">
    <property type="component" value="Unassembled WGS sequence"/>
</dbReference>
<organism evidence="2 3">
    <name type="scientific">Phlyctema vagabunda</name>
    <dbReference type="NCBI Taxonomy" id="108571"/>
    <lineage>
        <taxon>Eukaryota</taxon>
        <taxon>Fungi</taxon>
        <taxon>Dikarya</taxon>
        <taxon>Ascomycota</taxon>
        <taxon>Pezizomycotina</taxon>
        <taxon>Leotiomycetes</taxon>
        <taxon>Helotiales</taxon>
        <taxon>Dermateaceae</taxon>
        <taxon>Phlyctema</taxon>
    </lineage>
</organism>
<protein>
    <submittedName>
        <fullName evidence="2">Prolyl oligopeptidase</fullName>
    </submittedName>
</protein>
<dbReference type="Gene3D" id="2.120.10.30">
    <property type="entry name" value="TolB, C-terminal domain"/>
    <property type="match status" value="1"/>
</dbReference>
<dbReference type="InterPro" id="IPR001375">
    <property type="entry name" value="Peptidase_S9_cat"/>
</dbReference>
<dbReference type="InterPro" id="IPR029058">
    <property type="entry name" value="AB_hydrolase_fold"/>
</dbReference>
<comment type="caution">
    <text evidence="2">The sequence shown here is derived from an EMBL/GenBank/DDBJ whole genome shotgun (WGS) entry which is preliminary data.</text>
</comment>
<dbReference type="InterPro" id="IPR011042">
    <property type="entry name" value="6-blade_b-propeller_TolB-like"/>
</dbReference>
<feature type="domain" description="Peptidase S9 prolyl oligopeptidase catalytic" evidence="1">
    <location>
        <begin position="438"/>
        <end position="643"/>
    </location>
</feature>
<keyword evidence="3" id="KW-1185">Reference proteome</keyword>